<accession>A0ABP3B217</accession>
<keyword evidence="2" id="KW-1185">Reference proteome</keyword>
<comment type="caution">
    <text evidence="1">The sequence shown here is derived from an EMBL/GenBank/DDBJ whole genome shotgun (WGS) entry which is preliminary data.</text>
</comment>
<organism evidence="1 2">
    <name type="scientific">Listeria floridensis FSL S10-1187</name>
    <dbReference type="NCBI Taxonomy" id="1265817"/>
    <lineage>
        <taxon>Bacteria</taxon>
        <taxon>Bacillati</taxon>
        <taxon>Bacillota</taxon>
        <taxon>Bacilli</taxon>
        <taxon>Bacillales</taxon>
        <taxon>Listeriaceae</taxon>
        <taxon>Listeria</taxon>
    </lineage>
</organism>
<dbReference type="RefSeq" id="WP_036095926.1">
    <property type="nucleotide sequence ID" value="NZ_AODF01000001.1"/>
</dbReference>
<protein>
    <submittedName>
        <fullName evidence="1">Uncharacterized protein</fullName>
    </submittedName>
</protein>
<gene>
    <name evidence="1" type="ORF">MFLO_01910</name>
</gene>
<sequence>MDSFEKKSYESAVGLEQSLDENSFLFSEEISESNKFIKFSNNLGEIGFIYYDIGLETQIKLLTLSNNIFIGINSIYACLDYTTKTVLFEGKLPSLLYEIMIDSDSKYIVFICELDVLVYENGGSLLWSMGFRNVIEDYYLKGTESIVIECDDGDKTTFSLGSGRVE</sequence>
<evidence type="ECO:0000313" key="2">
    <source>
        <dbReference type="Proteomes" id="UP000019249"/>
    </source>
</evidence>
<proteinExistence type="predicted"/>
<dbReference type="Proteomes" id="UP000019249">
    <property type="component" value="Unassembled WGS sequence"/>
</dbReference>
<name>A0ABP3B217_9LIST</name>
<reference evidence="1 2" key="1">
    <citation type="journal article" date="2014" name="Int. J. Syst. Evol. Microbiol.">
        <title>Listeria floridensis sp. nov., Listeria aquatica sp. nov., Listeria cornellensis sp. nov., Listeria riparia sp. nov. and Listeria grandensis sp. nov., from agricultural and natural environments.</title>
        <authorList>
            <person name="den Bakker H.C."/>
            <person name="Warchocki S."/>
            <person name="Wright E.M."/>
            <person name="Allred A.F."/>
            <person name="Ahlstrom C."/>
            <person name="Manuel C.S."/>
            <person name="Stasiewicz M.J."/>
            <person name="Burrell A."/>
            <person name="Roof S."/>
            <person name="Strawn L."/>
            <person name="Fortes E.D."/>
            <person name="Nightingale K.K."/>
            <person name="Kephart D."/>
            <person name="Wiedmann M."/>
        </authorList>
    </citation>
    <scope>NUCLEOTIDE SEQUENCE [LARGE SCALE GENOMIC DNA]</scope>
    <source>
        <strain evidence="1 2">FSL S10-1187</strain>
    </source>
</reference>
<evidence type="ECO:0000313" key="1">
    <source>
        <dbReference type="EMBL" id="EUJ33934.1"/>
    </source>
</evidence>
<dbReference type="EMBL" id="AODF01000001">
    <property type="protein sequence ID" value="EUJ33934.1"/>
    <property type="molecule type" value="Genomic_DNA"/>
</dbReference>